<accession>A0A2W2B5Z0</accession>
<comment type="subcellular location">
    <subcellularLocation>
        <location evidence="1">Membrane</location>
        <topology evidence="1">Multi-pass membrane protein</topology>
    </subcellularLocation>
</comment>
<dbReference type="Gene3D" id="3.30.70.100">
    <property type="match status" value="1"/>
</dbReference>
<dbReference type="Pfam" id="PF07291">
    <property type="entry name" value="MauE"/>
    <property type="match status" value="1"/>
</dbReference>
<dbReference type="PROSITE" id="PS50846">
    <property type="entry name" value="HMA_2"/>
    <property type="match status" value="1"/>
</dbReference>
<dbReference type="Proteomes" id="UP000248745">
    <property type="component" value="Unassembled WGS sequence"/>
</dbReference>
<dbReference type="InterPro" id="IPR017969">
    <property type="entry name" value="Heavy-metal-associated_CS"/>
</dbReference>
<dbReference type="OrthoDB" id="1521937at2"/>
<dbReference type="InterPro" id="IPR036163">
    <property type="entry name" value="HMA_dom_sf"/>
</dbReference>
<evidence type="ECO:0000256" key="3">
    <source>
        <dbReference type="ARBA" id="ARBA00022723"/>
    </source>
</evidence>
<dbReference type="GO" id="GO:0030416">
    <property type="term" value="P:methylamine metabolic process"/>
    <property type="evidence" value="ECO:0007669"/>
    <property type="project" value="InterPro"/>
</dbReference>
<dbReference type="PROSITE" id="PS01047">
    <property type="entry name" value="HMA_1"/>
    <property type="match status" value="1"/>
</dbReference>
<evidence type="ECO:0000256" key="6">
    <source>
        <dbReference type="SAM" id="Phobius"/>
    </source>
</evidence>
<feature type="transmembrane region" description="Helical" evidence="6">
    <location>
        <begin position="153"/>
        <end position="170"/>
    </location>
</feature>
<feature type="transmembrane region" description="Helical" evidence="6">
    <location>
        <begin position="210"/>
        <end position="236"/>
    </location>
</feature>
<comment type="caution">
    <text evidence="8">The sequence shown here is derived from an EMBL/GenBank/DDBJ whole genome shotgun (WGS) entry which is preliminary data.</text>
</comment>
<keyword evidence="3" id="KW-0479">Metal-binding</keyword>
<keyword evidence="9" id="KW-1185">Reference proteome</keyword>
<dbReference type="EMBL" id="QKTW01000025">
    <property type="protein sequence ID" value="PZF71397.1"/>
    <property type="molecule type" value="Genomic_DNA"/>
</dbReference>
<dbReference type="Pfam" id="PF00403">
    <property type="entry name" value="HMA"/>
    <property type="match status" value="1"/>
</dbReference>
<dbReference type="GO" id="GO:0046872">
    <property type="term" value="F:metal ion binding"/>
    <property type="evidence" value="ECO:0007669"/>
    <property type="project" value="UniProtKB-KW"/>
</dbReference>
<feature type="transmembrane region" description="Helical" evidence="6">
    <location>
        <begin position="176"/>
        <end position="198"/>
    </location>
</feature>
<evidence type="ECO:0000256" key="5">
    <source>
        <dbReference type="ARBA" id="ARBA00023136"/>
    </source>
</evidence>
<dbReference type="GO" id="GO:0016020">
    <property type="term" value="C:membrane"/>
    <property type="evidence" value="ECO:0007669"/>
    <property type="project" value="UniProtKB-SubCell"/>
</dbReference>
<feature type="transmembrane region" description="Helical" evidence="6">
    <location>
        <begin position="114"/>
        <end position="132"/>
    </location>
</feature>
<keyword evidence="4 6" id="KW-1133">Transmembrane helix</keyword>
<reference evidence="8 9" key="1">
    <citation type="submission" date="2018-06" db="EMBL/GenBank/DDBJ databases">
        <title>Mucibacter soli gen. nov., sp. nov., a new member of the family Chitinophagaceae producing mucin.</title>
        <authorList>
            <person name="Kim M.-K."/>
            <person name="Park S."/>
            <person name="Kim T.-S."/>
            <person name="Joung Y."/>
            <person name="Han J.-H."/>
            <person name="Kim S.B."/>
        </authorList>
    </citation>
    <scope>NUCLEOTIDE SEQUENCE [LARGE SCALE GENOMIC DNA]</scope>
    <source>
        <strain evidence="8 9">R1-15</strain>
    </source>
</reference>
<keyword evidence="5 6" id="KW-0472">Membrane</keyword>
<keyword evidence="2 6" id="KW-0812">Transmembrane</keyword>
<sequence length="237" mass="26100">MTHSYQISGMTCNGCVAKVKDALLRMPDVLSADISLPDQATIEMQKHISLPTLQQAIGAKYTITETASMAHHMDMPTDDVEKSWIATYKPLLIVFAFITGVSAIAAHGHPFMHWMGYFMAGFFLVFSFFKMLDISAFADSYSSYDLLAKKWRGYGFIYPFIELALGIAYLTGFDPFITNIATIVVMGFSSIGVIQSLVNKRKIQCACLGAVFNLPMSTVTVVEDLLMVAMAAIMLAL</sequence>
<evidence type="ECO:0000256" key="4">
    <source>
        <dbReference type="ARBA" id="ARBA00022989"/>
    </source>
</evidence>
<dbReference type="CDD" id="cd00371">
    <property type="entry name" value="HMA"/>
    <property type="match status" value="1"/>
</dbReference>
<evidence type="ECO:0000259" key="7">
    <source>
        <dbReference type="PROSITE" id="PS50846"/>
    </source>
</evidence>
<dbReference type="SUPFAM" id="SSF55008">
    <property type="entry name" value="HMA, heavy metal-associated domain"/>
    <property type="match status" value="1"/>
</dbReference>
<name>A0A2W2B5Z0_9BACT</name>
<organism evidence="8 9">
    <name type="scientific">Taibaiella soli</name>
    <dbReference type="NCBI Taxonomy" id="1649169"/>
    <lineage>
        <taxon>Bacteria</taxon>
        <taxon>Pseudomonadati</taxon>
        <taxon>Bacteroidota</taxon>
        <taxon>Chitinophagia</taxon>
        <taxon>Chitinophagales</taxon>
        <taxon>Chitinophagaceae</taxon>
        <taxon>Taibaiella</taxon>
    </lineage>
</organism>
<proteinExistence type="predicted"/>
<protein>
    <submittedName>
        <fullName evidence="8">Heavy-metal-associated domain-containing protein</fullName>
    </submittedName>
</protein>
<evidence type="ECO:0000313" key="8">
    <source>
        <dbReference type="EMBL" id="PZF71397.1"/>
    </source>
</evidence>
<dbReference type="InterPro" id="IPR009908">
    <property type="entry name" value="Methylamine_util_MauE"/>
</dbReference>
<dbReference type="RefSeq" id="WP_111000543.1">
    <property type="nucleotide sequence ID" value="NZ_QKTW01000025.1"/>
</dbReference>
<dbReference type="AlphaFoldDB" id="A0A2W2B5Z0"/>
<dbReference type="InterPro" id="IPR006121">
    <property type="entry name" value="HMA_dom"/>
</dbReference>
<feature type="domain" description="HMA" evidence="7">
    <location>
        <begin position="1"/>
        <end position="65"/>
    </location>
</feature>
<evidence type="ECO:0000256" key="2">
    <source>
        <dbReference type="ARBA" id="ARBA00022692"/>
    </source>
</evidence>
<gene>
    <name evidence="8" type="ORF">DN068_19095</name>
</gene>
<feature type="transmembrane region" description="Helical" evidence="6">
    <location>
        <begin position="91"/>
        <end position="108"/>
    </location>
</feature>
<evidence type="ECO:0000313" key="9">
    <source>
        <dbReference type="Proteomes" id="UP000248745"/>
    </source>
</evidence>
<evidence type="ECO:0000256" key="1">
    <source>
        <dbReference type="ARBA" id="ARBA00004141"/>
    </source>
</evidence>